<evidence type="ECO:0000313" key="2">
    <source>
        <dbReference type="EMBL" id="GAA4013010.1"/>
    </source>
</evidence>
<dbReference type="InterPro" id="IPR048667">
    <property type="entry name" value="Imm5-like"/>
</dbReference>
<organism evidence="2 3">
    <name type="scientific">Allokutzneria multivorans</name>
    <dbReference type="NCBI Taxonomy" id="1142134"/>
    <lineage>
        <taxon>Bacteria</taxon>
        <taxon>Bacillati</taxon>
        <taxon>Actinomycetota</taxon>
        <taxon>Actinomycetes</taxon>
        <taxon>Pseudonocardiales</taxon>
        <taxon>Pseudonocardiaceae</taxon>
        <taxon>Allokutzneria</taxon>
    </lineage>
</organism>
<dbReference type="RefSeq" id="WP_344876867.1">
    <property type="nucleotide sequence ID" value="NZ_BAABAL010000016.1"/>
</dbReference>
<comment type="caution">
    <text evidence="2">The sequence shown here is derived from an EMBL/GenBank/DDBJ whole genome shotgun (WGS) entry which is preliminary data.</text>
</comment>
<dbReference type="EMBL" id="BAABAL010000016">
    <property type="protein sequence ID" value="GAA4013010.1"/>
    <property type="molecule type" value="Genomic_DNA"/>
</dbReference>
<dbReference type="Pfam" id="PF21805">
    <property type="entry name" value="Imm5_like"/>
    <property type="match status" value="1"/>
</dbReference>
<proteinExistence type="predicted"/>
<sequence>MADGTLTIELSTDELRAVTAFAVACVEPALALFERHCPDDDRPRAAISAARAFAEGGKRTKAIRDGAWAAQRAYQETRDSGRAAASEAARAAVATASAAYLHPLAKATQVKHILGSAAHTARALELEAGDDHAVGDAHIAKAEALACPVVVRVLSRYPAAPSGGGRAGELLRRLDAALSARA</sequence>
<accession>A0ABP7SL32</accession>
<reference evidence="3" key="1">
    <citation type="journal article" date="2019" name="Int. J. Syst. Evol. Microbiol.">
        <title>The Global Catalogue of Microorganisms (GCM) 10K type strain sequencing project: providing services to taxonomists for standard genome sequencing and annotation.</title>
        <authorList>
            <consortium name="The Broad Institute Genomics Platform"/>
            <consortium name="The Broad Institute Genome Sequencing Center for Infectious Disease"/>
            <person name="Wu L."/>
            <person name="Ma J."/>
        </authorList>
    </citation>
    <scope>NUCLEOTIDE SEQUENCE [LARGE SCALE GENOMIC DNA]</scope>
    <source>
        <strain evidence="3">JCM 17342</strain>
    </source>
</reference>
<name>A0ABP7SL32_9PSEU</name>
<evidence type="ECO:0000313" key="3">
    <source>
        <dbReference type="Proteomes" id="UP001501747"/>
    </source>
</evidence>
<protein>
    <recommendedName>
        <fullName evidence="1">Imm-5-like domain-containing protein</fullName>
    </recommendedName>
</protein>
<feature type="domain" description="Imm-5-like" evidence="1">
    <location>
        <begin position="11"/>
        <end position="99"/>
    </location>
</feature>
<dbReference type="Proteomes" id="UP001501747">
    <property type="component" value="Unassembled WGS sequence"/>
</dbReference>
<gene>
    <name evidence="2" type="ORF">GCM10022247_39530</name>
</gene>
<evidence type="ECO:0000259" key="1">
    <source>
        <dbReference type="Pfam" id="PF21805"/>
    </source>
</evidence>
<keyword evidence="3" id="KW-1185">Reference proteome</keyword>